<keyword evidence="9 11" id="KW-0539">Nucleus</keyword>
<dbReference type="Pfam" id="PF11635">
    <property type="entry name" value="Med16_N"/>
    <property type="match status" value="1"/>
</dbReference>
<keyword evidence="7 11" id="KW-0010">Activator</keyword>
<evidence type="ECO:0000259" key="13">
    <source>
        <dbReference type="Pfam" id="PF20718"/>
    </source>
</evidence>
<keyword evidence="16" id="KW-1185">Reference proteome</keyword>
<dbReference type="InterPro" id="IPR015943">
    <property type="entry name" value="WD40/YVTN_repeat-like_dom_sf"/>
</dbReference>
<comment type="function">
    <text evidence="11">Component of the Mediator complex, a coactivator involved in the regulated transcription of nearly all RNA polymerase II-dependent genes. Mediator functions as a bridge to convey information from gene-specific regulatory proteins to the basal RNA polymerase II transcription machinery. Mediator is recruited to promoters by direct interactions with regulatory proteins and serves as a scaffold for the assembly of a functional preinitiation complex with RNA polymerase II and the general transcription factors.</text>
</comment>
<feature type="domain" description="Mediator complex subunit Med16 N-terminal" evidence="12">
    <location>
        <begin position="119"/>
        <end position="388"/>
    </location>
</feature>
<name>A0ABY7DTH0_MYAAR</name>
<evidence type="ECO:0000313" key="16">
    <source>
        <dbReference type="Proteomes" id="UP001164746"/>
    </source>
</evidence>
<evidence type="ECO:0000256" key="3">
    <source>
        <dbReference type="ARBA" id="ARBA00019614"/>
    </source>
</evidence>
<dbReference type="InterPro" id="IPR021665">
    <property type="entry name" value="Mediator_Med16_N"/>
</dbReference>
<evidence type="ECO:0000256" key="4">
    <source>
        <dbReference type="ARBA" id="ARBA00022574"/>
    </source>
</evidence>
<feature type="domain" description="Mediator complex subunit 16 C-terminal" evidence="14">
    <location>
        <begin position="737"/>
        <end position="813"/>
    </location>
</feature>
<dbReference type="EMBL" id="CP111014">
    <property type="protein sequence ID" value="WAR00384.1"/>
    <property type="molecule type" value="Genomic_DNA"/>
</dbReference>
<evidence type="ECO:0000256" key="2">
    <source>
        <dbReference type="ARBA" id="ARBA00006543"/>
    </source>
</evidence>
<evidence type="ECO:0000259" key="14">
    <source>
        <dbReference type="Pfam" id="PF20719"/>
    </source>
</evidence>
<feature type="domain" description="Mediator of RNA polymerase II transcription subunit 16 central helical bridge" evidence="13">
    <location>
        <begin position="458"/>
        <end position="641"/>
    </location>
</feature>
<proteinExistence type="inferred from homology"/>
<sequence length="1578" mass="170999">MELVYSIDTLQKQYVQDWISEERACISLSCKNVLALCKHSENEVSSHFNRHYEVVAVDVDKPWEAHLVTTVTRQLLHLVWDTTGNQLLLIDTNGHCQLWNMKDHMLNQWECVGSITAAGEEVLAVMWFHNGLQIIFDPDKRNETQYIEKYARNLRFTPSLTQFGGSFVEGFVYVTASGLVTVGVRQPNGEVISSSENLSPNHLRLMSADIANTGNGDIMIATSDGQLSSAVQCFLVSVKLSGKNIEIHCKNGASLYTKTQMEYSGETTNARISKVVFMNSESSDTLFVVSGSAGHSNVEVWQLLEQMLPQHKMFSLNTAPYTSIKTHKWMHKATLPHPAQLTCLAGPKLPMSRNVGETTGYLPYIAAAYKDGTIHLIHRYTFQVISTSSMDGLRHQVQGSPLSGEKKPRLSLQLSAMTQTGSGCGIVGLHEGRVYLFRTYNGSRESALQLPPSSVVLLLEYAMVTGQDWWDVFLSVRQGMIMNISQTLTDNFNKQVHTMQDYVFMSAGHQKAVDFHTQLVLHSIGNVIRGILKPRNVSSQDKGPAEKITLLCNKFTDGDIDTVLSKIDVEEFHVETRKKEKAEVTLCSIQSLIQWVSDLSLQLLAGAPLFQSLSSFPGSSLLQDTSVLALLRELLVIFKMWSLRHPACVPVFTTTSVNMDILKHLYKLLTRAWLCRKEGRSVEFDDGLLDECSVLHSKVLIPSNTQSFRMDTNGFTVYTQNLPLMFKFDEEPEYLYQKKVSESHRAMMDVTSSNSQHHDIVRQIHLGTRVSGETRQCTRCGCRSLLQCVGKSQTMIAWEQRWMRNCLCMGHWKLALKYFGAQLHMQEIRTNHACSVGRNSALIGTAIPGAQLHMLEIRTNHACSVGHNSALIGTAIPGVQLHMLEIRTNHACSVGHNSALIGTAIPGVQLHMLEIRTNHACSVGHNSALIGTAIPGAQLHMLEIRTNHACSVGRNSALIGTAIPGAQLHMLEIRTNHACSVGRNSALIGTAIPGAQLHMLEIRTNHACSVGRNSALIGTAIPGAQLDMLEIRTNHACSVGRNFALIGTAIPGAQLHMLEIRTNHACSVGRNSALIGTAIPGAQLHMQEIRTNHACSVGRNSALIGTAIPGAQLHMLEIRTNHACSVGRNSALIGTAIPGAQLHTLEICMNHACSVGRNSALIGTAIPGAQLHTLEIRMNHACSVGRNSALIGTAIPGAQLHTLEICMNHACSVGRNSALIGTAIPGAQLHMLEIRTNHACSVGRNSALIGTAIPGAQLHMLEIRTNHACSVGRNSALIGTAIPGAQLHMLEIRTNHACSVGRNSALIGTAIPGAQLHMLEIRTNHACSVGRNSALIGTAIPGAQLHMLEIRTNHACSVGRNSALIGTAIPGAQLHTLEICMNHACSVGRNSALIGTAIPGAQLHMLEIRTNHACSVGRNSALIGTAIPGAQLHMLEIRTNHACSVGRNSALIGTAIPGAQLHMLEICMNHACSVGRNSALIGTAIPGAQLHTLEICMNHACSVGRNSALIGTAIPGAQLHTLEICMNHACSVGRNSALIGTAIPGAQLHMLEICTNHACSVGRNSALIGRYARTMHAL</sequence>
<dbReference type="Pfam" id="PF20718">
    <property type="entry name" value="Med16_bridge"/>
    <property type="match status" value="1"/>
</dbReference>
<dbReference type="InterPro" id="IPR048338">
    <property type="entry name" value="Mediator_Med16"/>
</dbReference>
<keyword evidence="5" id="KW-0677">Repeat</keyword>
<evidence type="ECO:0000256" key="11">
    <source>
        <dbReference type="RuleBase" id="RU364149"/>
    </source>
</evidence>
<dbReference type="Proteomes" id="UP001164746">
    <property type="component" value="Chromosome 3"/>
</dbReference>
<reference evidence="15" key="1">
    <citation type="submission" date="2022-11" db="EMBL/GenBank/DDBJ databases">
        <title>Centuries of genome instability and evolution in soft-shell clam transmissible cancer (bioRxiv).</title>
        <authorList>
            <person name="Hart S.F.M."/>
            <person name="Yonemitsu M.A."/>
            <person name="Giersch R.M."/>
            <person name="Beal B.F."/>
            <person name="Arriagada G."/>
            <person name="Davis B.W."/>
            <person name="Ostrander E.A."/>
            <person name="Goff S.P."/>
            <person name="Metzger M.J."/>
        </authorList>
    </citation>
    <scope>NUCLEOTIDE SEQUENCE</scope>
    <source>
        <strain evidence="15">MELC-2E11</strain>
        <tissue evidence="15">Siphon/mantle</tissue>
    </source>
</reference>
<dbReference type="Pfam" id="PF20719">
    <property type="entry name" value="Med16_C"/>
    <property type="match status" value="1"/>
</dbReference>
<dbReference type="PANTHER" id="PTHR13224">
    <property type="entry name" value="THYROID HORMONE RECEPTOR-ASSOCIATED PROTEIN-RELATED"/>
    <property type="match status" value="1"/>
</dbReference>
<organism evidence="15 16">
    <name type="scientific">Mya arenaria</name>
    <name type="common">Soft-shell clam</name>
    <dbReference type="NCBI Taxonomy" id="6604"/>
    <lineage>
        <taxon>Eukaryota</taxon>
        <taxon>Metazoa</taxon>
        <taxon>Spiralia</taxon>
        <taxon>Lophotrochozoa</taxon>
        <taxon>Mollusca</taxon>
        <taxon>Bivalvia</taxon>
        <taxon>Autobranchia</taxon>
        <taxon>Heteroconchia</taxon>
        <taxon>Euheterodonta</taxon>
        <taxon>Imparidentia</taxon>
        <taxon>Neoheterodontei</taxon>
        <taxon>Myida</taxon>
        <taxon>Myoidea</taxon>
        <taxon>Myidae</taxon>
        <taxon>Mya</taxon>
    </lineage>
</organism>
<evidence type="ECO:0000256" key="10">
    <source>
        <dbReference type="ARBA" id="ARBA00032015"/>
    </source>
</evidence>
<evidence type="ECO:0000256" key="6">
    <source>
        <dbReference type="ARBA" id="ARBA00023015"/>
    </source>
</evidence>
<evidence type="ECO:0000256" key="7">
    <source>
        <dbReference type="ARBA" id="ARBA00023159"/>
    </source>
</evidence>
<dbReference type="InterPro" id="IPR036322">
    <property type="entry name" value="WD40_repeat_dom_sf"/>
</dbReference>
<evidence type="ECO:0000259" key="12">
    <source>
        <dbReference type="Pfam" id="PF11635"/>
    </source>
</evidence>
<keyword evidence="6 11" id="KW-0805">Transcription regulation</keyword>
<dbReference type="InterPro" id="IPR048339">
    <property type="entry name" value="Mediator_Med16_C"/>
</dbReference>
<comment type="subcellular location">
    <subcellularLocation>
        <location evidence="1 11">Nucleus</location>
    </subcellularLocation>
</comment>
<gene>
    <name evidence="11" type="primary">MED16</name>
    <name evidence="15" type="ORF">MAR_024756</name>
</gene>
<evidence type="ECO:0000256" key="5">
    <source>
        <dbReference type="ARBA" id="ARBA00022737"/>
    </source>
</evidence>
<dbReference type="PANTHER" id="PTHR13224:SF6">
    <property type="entry name" value="MEDIATOR OF RNA POLYMERASE II TRANSCRIPTION SUBUNIT 16"/>
    <property type="match status" value="1"/>
</dbReference>
<dbReference type="Gene3D" id="2.130.10.10">
    <property type="entry name" value="YVTN repeat-like/Quinoprotein amine dehydrogenase"/>
    <property type="match status" value="1"/>
</dbReference>
<comment type="subunit">
    <text evidence="11">Component of the Mediator complex.</text>
</comment>
<protein>
    <recommendedName>
        <fullName evidence="3 11">Mediator of RNA polymerase II transcription subunit 16</fullName>
    </recommendedName>
    <alternativeName>
        <fullName evidence="10 11">Mediator complex subunit 16</fullName>
    </alternativeName>
</protein>
<keyword evidence="4" id="KW-0853">WD repeat</keyword>
<keyword evidence="8 11" id="KW-0804">Transcription</keyword>
<evidence type="ECO:0000256" key="9">
    <source>
        <dbReference type="ARBA" id="ARBA00023242"/>
    </source>
</evidence>
<accession>A0ABY7DTH0</accession>
<dbReference type="SUPFAM" id="SSF50978">
    <property type="entry name" value="WD40 repeat-like"/>
    <property type="match status" value="1"/>
</dbReference>
<evidence type="ECO:0000256" key="8">
    <source>
        <dbReference type="ARBA" id="ARBA00023163"/>
    </source>
</evidence>
<comment type="similarity">
    <text evidence="2 11">Belongs to the Mediator complex subunit 16 family.</text>
</comment>
<dbReference type="InterPro" id="IPR048616">
    <property type="entry name" value="MED16_bridge"/>
</dbReference>
<evidence type="ECO:0000256" key="1">
    <source>
        <dbReference type="ARBA" id="ARBA00004123"/>
    </source>
</evidence>
<evidence type="ECO:0000313" key="15">
    <source>
        <dbReference type="EMBL" id="WAR00384.1"/>
    </source>
</evidence>